<keyword evidence="1" id="KW-0812">Transmembrane</keyword>
<accession>A0ABX8WQZ1</accession>
<dbReference type="InterPro" id="IPR051599">
    <property type="entry name" value="Cell_Envelope_Assoc"/>
</dbReference>
<dbReference type="Pfam" id="PF02698">
    <property type="entry name" value="DUF218"/>
    <property type="match status" value="1"/>
</dbReference>
<reference evidence="3 4" key="1">
    <citation type="submission" date="2021-08" db="EMBL/GenBank/DDBJ databases">
        <title>Lysobacter sp. strain CJ11 Genome sequencing and assembly.</title>
        <authorList>
            <person name="Kim I."/>
        </authorList>
    </citation>
    <scope>NUCLEOTIDE SEQUENCE [LARGE SCALE GENOMIC DNA]</scope>
    <source>
        <strain evidence="3 4">CJ11</strain>
    </source>
</reference>
<feature type="domain" description="DUF218" evidence="2">
    <location>
        <begin position="61"/>
        <end position="189"/>
    </location>
</feature>
<protein>
    <submittedName>
        <fullName evidence="3">YdcF family protein</fullName>
    </submittedName>
</protein>
<dbReference type="PANTHER" id="PTHR30336:SF20">
    <property type="entry name" value="DUF218 DOMAIN-CONTAINING PROTEIN"/>
    <property type="match status" value="1"/>
</dbReference>
<evidence type="ECO:0000259" key="2">
    <source>
        <dbReference type="Pfam" id="PF02698"/>
    </source>
</evidence>
<dbReference type="InterPro" id="IPR003848">
    <property type="entry name" value="DUF218"/>
</dbReference>
<name>A0ABX8WQZ1_9GAMM</name>
<dbReference type="PROSITE" id="PS51257">
    <property type="entry name" value="PROKAR_LIPOPROTEIN"/>
    <property type="match status" value="1"/>
</dbReference>
<keyword evidence="1" id="KW-0472">Membrane</keyword>
<dbReference type="EMBL" id="CP080544">
    <property type="protein sequence ID" value="QYR53249.1"/>
    <property type="molecule type" value="Genomic_DNA"/>
</dbReference>
<keyword evidence="1" id="KW-1133">Transmembrane helix</keyword>
<evidence type="ECO:0000256" key="1">
    <source>
        <dbReference type="SAM" id="Phobius"/>
    </source>
</evidence>
<dbReference type="RefSeq" id="WP_220380066.1">
    <property type="nucleotide sequence ID" value="NZ_CP080544.1"/>
</dbReference>
<evidence type="ECO:0000313" key="3">
    <source>
        <dbReference type="EMBL" id="QYR53249.1"/>
    </source>
</evidence>
<dbReference type="Gene3D" id="3.40.50.620">
    <property type="entry name" value="HUPs"/>
    <property type="match status" value="1"/>
</dbReference>
<feature type="transmembrane region" description="Helical" evidence="1">
    <location>
        <begin position="20"/>
        <end position="39"/>
    </location>
</feature>
<keyword evidence="4" id="KW-1185">Reference proteome</keyword>
<dbReference type="Proteomes" id="UP000824755">
    <property type="component" value="Chromosome"/>
</dbReference>
<dbReference type="PANTHER" id="PTHR30336">
    <property type="entry name" value="INNER MEMBRANE PROTEIN, PROBABLE PERMEASE"/>
    <property type="match status" value="1"/>
</dbReference>
<evidence type="ECO:0000313" key="4">
    <source>
        <dbReference type="Proteomes" id="UP000824755"/>
    </source>
</evidence>
<gene>
    <name evidence="3" type="ORF">H8L67_01650</name>
</gene>
<proteinExistence type="predicted"/>
<dbReference type="CDD" id="cd06259">
    <property type="entry name" value="YdcF-like"/>
    <property type="match status" value="1"/>
</dbReference>
<dbReference type="InterPro" id="IPR014729">
    <property type="entry name" value="Rossmann-like_a/b/a_fold"/>
</dbReference>
<organism evidence="3 4">
    <name type="scientific">Lysobacter soyae</name>
    <dbReference type="NCBI Taxonomy" id="2764185"/>
    <lineage>
        <taxon>Bacteria</taxon>
        <taxon>Pseudomonadati</taxon>
        <taxon>Pseudomonadota</taxon>
        <taxon>Gammaproteobacteria</taxon>
        <taxon>Lysobacterales</taxon>
        <taxon>Lysobacteraceae</taxon>
        <taxon>Lysobacter</taxon>
    </lineage>
</organism>
<sequence>MRSRRDHKRSLLKDTDVLQVLGVSALACVGSAGLLYLYYFTRVWRTAVTAPVASGNSGCLLVFGKHAPGGRTDPDFNDRLDRAAALLKADAGREVLLLGGGPAGVPTEAEVALKGLFARGVARDGHFHLEHESRDTLQNLRNARELMQSRGFATSVTLLSSRYHLARCQQFARQLGLSAELCAAEGRFRWSWSSARKLASEAFYVCLTDVGTRWARLIRSERMLLRVT</sequence>